<accession>A0A484KQS4</accession>
<dbReference type="EMBL" id="OOIL02000560">
    <property type="protein sequence ID" value="VFQ66968.1"/>
    <property type="molecule type" value="Genomic_DNA"/>
</dbReference>
<reference evidence="2 3" key="1">
    <citation type="submission" date="2018-04" db="EMBL/GenBank/DDBJ databases">
        <authorList>
            <person name="Vogel A."/>
        </authorList>
    </citation>
    <scope>NUCLEOTIDE SEQUENCE [LARGE SCALE GENOMIC DNA]</scope>
</reference>
<feature type="transmembrane region" description="Helical" evidence="1">
    <location>
        <begin position="12"/>
        <end position="37"/>
    </location>
</feature>
<proteinExistence type="predicted"/>
<evidence type="ECO:0000313" key="2">
    <source>
        <dbReference type="EMBL" id="VFQ66968.1"/>
    </source>
</evidence>
<gene>
    <name evidence="2" type="ORF">CCAM_LOCUS8744</name>
</gene>
<keyword evidence="3" id="KW-1185">Reference proteome</keyword>
<keyword evidence="1" id="KW-0472">Membrane</keyword>
<organism evidence="2 3">
    <name type="scientific">Cuscuta campestris</name>
    <dbReference type="NCBI Taxonomy" id="132261"/>
    <lineage>
        <taxon>Eukaryota</taxon>
        <taxon>Viridiplantae</taxon>
        <taxon>Streptophyta</taxon>
        <taxon>Embryophyta</taxon>
        <taxon>Tracheophyta</taxon>
        <taxon>Spermatophyta</taxon>
        <taxon>Magnoliopsida</taxon>
        <taxon>eudicotyledons</taxon>
        <taxon>Gunneridae</taxon>
        <taxon>Pentapetalae</taxon>
        <taxon>asterids</taxon>
        <taxon>lamiids</taxon>
        <taxon>Solanales</taxon>
        <taxon>Convolvulaceae</taxon>
        <taxon>Cuscuteae</taxon>
        <taxon>Cuscuta</taxon>
        <taxon>Cuscuta subgen. Grammica</taxon>
        <taxon>Cuscuta sect. Cleistogrammica</taxon>
    </lineage>
</organism>
<evidence type="ECO:0000256" key="1">
    <source>
        <dbReference type="SAM" id="Phobius"/>
    </source>
</evidence>
<protein>
    <submittedName>
        <fullName evidence="2">Uncharacterized protein</fullName>
    </submittedName>
</protein>
<keyword evidence="1" id="KW-0812">Transmembrane</keyword>
<dbReference type="Proteomes" id="UP000595140">
    <property type="component" value="Unassembled WGS sequence"/>
</dbReference>
<sequence length="99" mass="11375">MVEVTPIQLGLVIMLCFAFLVVLARYLMLVLTLLIGVFGRAWVILANKWILWLCFFSRVGMLFLLDPAYLRLASELKPRAIVDEGLRDNLVNLVYFDKV</sequence>
<evidence type="ECO:0000313" key="3">
    <source>
        <dbReference type="Proteomes" id="UP000595140"/>
    </source>
</evidence>
<name>A0A484KQS4_9ASTE</name>
<dbReference type="AlphaFoldDB" id="A0A484KQS4"/>
<keyword evidence="1" id="KW-1133">Transmembrane helix</keyword>